<dbReference type="InterPro" id="IPR003386">
    <property type="entry name" value="LACT/PDAT_acylTrfase"/>
</dbReference>
<dbReference type="InterPro" id="IPR029058">
    <property type="entry name" value="AB_hydrolase_fold"/>
</dbReference>
<dbReference type="RefSeq" id="WP_387221690.1">
    <property type="nucleotide sequence ID" value="NZ_JBIAZM010000008.1"/>
</dbReference>
<dbReference type="EMBL" id="JBIAZM010000008">
    <property type="protein sequence ID" value="MFF5202264.1"/>
    <property type="molecule type" value="Genomic_DNA"/>
</dbReference>
<name>A0ABW6VX80_9ACTN</name>
<reference evidence="1 2" key="1">
    <citation type="submission" date="2024-10" db="EMBL/GenBank/DDBJ databases">
        <title>The Natural Products Discovery Center: Release of the First 8490 Sequenced Strains for Exploring Actinobacteria Biosynthetic Diversity.</title>
        <authorList>
            <person name="Kalkreuter E."/>
            <person name="Kautsar S.A."/>
            <person name="Yang D."/>
            <person name="Bader C.D."/>
            <person name="Teijaro C.N."/>
            <person name="Fluegel L."/>
            <person name="Davis C.M."/>
            <person name="Simpson J.R."/>
            <person name="Lauterbach L."/>
            <person name="Steele A.D."/>
            <person name="Gui C."/>
            <person name="Meng S."/>
            <person name="Li G."/>
            <person name="Viehrig K."/>
            <person name="Ye F."/>
            <person name="Su P."/>
            <person name="Kiefer A.F."/>
            <person name="Nichols A."/>
            <person name="Cepeda A.J."/>
            <person name="Yan W."/>
            <person name="Fan B."/>
            <person name="Jiang Y."/>
            <person name="Adhikari A."/>
            <person name="Zheng C.-J."/>
            <person name="Schuster L."/>
            <person name="Cowan T.M."/>
            <person name="Smanski M.J."/>
            <person name="Chevrette M.G."/>
            <person name="De Carvalho L.P.S."/>
            <person name="Shen B."/>
        </authorList>
    </citation>
    <scope>NUCLEOTIDE SEQUENCE [LARGE SCALE GENOMIC DNA]</scope>
    <source>
        <strain evidence="1 2">NPDC000140</strain>
    </source>
</reference>
<protein>
    <submittedName>
        <fullName evidence="1">Esterase/lipase family protein</fullName>
    </submittedName>
</protein>
<gene>
    <name evidence="1" type="ORF">ACFY3B_21940</name>
</gene>
<accession>A0ABW6VX80</accession>
<organism evidence="1 2">
    <name type="scientific">Micromonospora parva</name>
    <dbReference type="NCBI Taxonomy" id="1464048"/>
    <lineage>
        <taxon>Bacteria</taxon>
        <taxon>Bacillati</taxon>
        <taxon>Actinomycetota</taxon>
        <taxon>Actinomycetes</taxon>
        <taxon>Micromonosporales</taxon>
        <taxon>Micromonosporaceae</taxon>
        <taxon>Micromonospora</taxon>
    </lineage>
</organism>
<dbReference type="Pfam" id="PF02450">
    <property type="entry name" value="LCAT"/>
    <property type="match status" value="1"/>
</dbReference>
<evidence type="ECO:0000313" key="1">
    <source>
        <dbReference type="EMBL" id="MFF5202264.1"/>
    </source>
</evidence>
<keyword evidence="2" id="KW-1185">Reference proteome</keyword>
<comment type="caution">
    <text evidence="1">The sequence shown here is derived from an EMBL/GenBank/DDBJ whole genome shotgun (WGS) entry which is preliminary data.</text>
</comment>
<dbReference type="SUPFAM" id="SSF53474">
    <property type="entry name" value="alpha/beta-Hydrolases"/>
    <property type="match status" value="1"/>
</dbReference>
<dbReference type="PANTHER" id="PTHR11440">
    <property type="entry name" value="LECITHIN-CHOLESTEROL ACYLTRANSFERASE-RELATED"/>
    <property type="match status" value="1"/>
</dbReference>
<dbReference type="Proteomes" id="UP001602287">
    <property type="component" value="Unassembled WGS sequence"/>
</dbReference>
<proteinExistence type="predicted"/>
<dbReference type="Gene3D" id="3.40.50.1820">
    <property type="entry name" value="alpha/beta hydrolase"/>
    <property type="match status" value="1"/>
</dbReference>
<sequence>MPTRDLVVMVPGVTGSVLTLPGRGDVWNLSWPTVARGAAAFARTVELLRLAEGAPGTDGLRPAGPVRGLHLWPGFYGGPGYDRLLRQLTDAFGPALRVFSYDWRRSNRHTARLLNEHVRSWLDEWRRGAGGPSAKVVFVCHSMGGLVARYLIEVLGGRELTRRLVTLGTPYRGSVNAVRALTGDAFRPLRSLGWDTLLIDVTRTFPSLYELLPTYRCLDVGGGPTNVWAAALPGLPPDAVASGLAFHDEIAAAVRVNGRPEYTVHAVAGKRQPTWQSVTVDRDGLSYGKAYQGRDYLGDGTVPLFSAVPPEWATTEEATCFAERHGPLTASRRVLDVILDKIDPVDLGEILAPPVELGLDVPEVAVADTPLPVVVTADRPDLLLHARLECPDRGEPVAVTMLRPDGHCRYDGYLLPPVGTWRMVVEAVAEVPPVVISDLVFVAPAG</sequence>
<evidence type="ECO:0000313" key="2">
    <source>
        <dbReference type="Proteomes" id="UP001602287"/>
    </source>
</evidence>